<dbReference type="EMBL" id="JAVLET010000001">
    <property type="protein sequence ID" value="KAL0475651.1"/>
    <property type="molecule type" value="Genomic_DNA"/>
</dbReference>
<dbReference type="Proteomes" id="UP001451303">
    <property type="component" value="Unassembled WGS sequence"/>
</dbReference>
<reference evidence="1 2" key="1">
    <citation type="submission" date="2023-09" db="EMBL/GenBank/DDBJ databases">
        <title>Multi-omics analysis of a traditional fermented food reveals byproduct-associated fungal strains for waste-to-food upcycling.</title>
        <authorList>
            <consortium name="Lawrence Berkeley National Laboratory"/>
            <person name="Rekdal V.M."/>
            <person name="Villalobos-Escobedo J.M."/>
            <person name="Rodriguez-Valeron N."/>
            <person name="Garcia M.O."/>
            <person name="Vasquez D.P."/>
            <person name="Damayanti I."/>
            <person name="Sorensen P.M."/>
            <person name="Baidoo E.E."/>
            <person name="De Carvalho A.C."/>
            <person name="Riley R."/>
            <person name="Lipzen A."/>
            <person name="He G."/>
            <person name="Yan M."/>
            <person name="Haridas S."/>
            <person name="Daum C."/>
            <person name="Yoshinaga Y."/>
            <person name="Ng V."/>
            <person name="Grigoriev I.V."/>
            <person name="Munk R."/>
            <person name="Nuraida L."/>
            <person name="Wijaya C.H."/>
            <person name="Morales P.-C."/>
            <person name="Keasling J.D."/>
        </authorList>
    </citation>
    <scope>NUCLEOTIDE SEQUENCE [LARGE SCALE GENOMIC DNA]</scope>
    <source>
        <strain evidence="1 2">FGSC 2613</strain>
    </source>
</reference>
<sequence length="71" mass="8260">MRLASSSCSFSNSTFQRFKSGKLGFNNRTAETRQAHLFGTLHRSNQHYTKPESRQYRDLLQSPCLPFIYQS</sequence>
<name>A0ABR3DSL3_NEUIN</name>
<organism evidence="1 2">
    <name type="scientific">Neurospora intermedia</name>
    <dbReference type="NCBI Taxonomy" id="5142"/>
    <lineage>
        <taxon>Eukaryota</taxon>
        <taxon>Fungi</taxon>
        <taxon>Dikarya</taxon>
        <taxon>Ascomycota</taxon>
        <taxon>Pezizomycotina</taxon>
        <taxon>Sordariomycetes</taxon>
        <taxon>Sordariomycetidae</taxon>
        <taxon>Sordariales</taxon>
        <taxon>Sordariaceae</taxon>
        <taxon>Neurospora</taxon>
    </lineage>
</organism>
<evidence type="ECO:0000313" key="1">
    <source>
        <dbReference type="EMBL" id="KAL0475651.1"/>
    </source>
</evidence>
<accession>A0ABR3DSL3</accession>
<protein>
    <submittedName>
        <fullName evidence="1">Uncharacterized protein</fullName>
    </submittedName>
</protein>
<comment type="caution">
    <text evidence="1">The sequence shown here is derived from an EMBL/GenBank/DDBJ whole genome shotgun (WGS) entry which is preliminary data.</text>
</comment>
<proteinExistence type="predicted"/>
<evidence type="ECO:0000313" key="2">
    <source>
        <dbReference type="Proteomes" id="UP001451303"/>
    </source>
</evidence>
<keyword evidence="2" id="KW-1185">Reference proteome</keyword>
<gene>
    <name evidence="1" type="ORF">QR685DRAFT_55019</name>
</gene>